<dbReference type="VEuPathDB" id="FungiDB:ASPWEDRAFT_62807"/>
<dbReference type="RefSeq" id="XP_040683819.1">
    <property type="nucleotide sequence ID" value="XM_040838675.1"/>
</dbReference>
<evidence type="ECO:0000313" key="3">
    <source>
        <dbReference type="Proteomes" id="UP000184383"/>
    </source>
</evidence>
<reference evidence="3" key="1">
    <citation type="journal article" date="2017" name="Genome Biol.">
        <title>Comparative genomics reveals high biological diversity and specific adaptations in the industrially and medically important fungal genus Aspergillus.</title>
        <authorList>
            <person name="de Vries R.P."/>
            <person name="Riley R."/>
            <person name="Wiebenga A."/>
            <person name="Aguilar-Osorio G."/>
            <person name="Amillis S."/>
            <person name="Uchima C.A."/>
            <person name="Anderluh G."/>
            <person name="Asadollahi M."/>
            <person name="Askin M."/>
            <person name="Barry K."/>
            <person name="Battaglia E."/>
            <person name="Bayram O."/>
            <person name="Benocci T."/>
            <person name="Braus-Stromeyer S.A."/>
            <person name="Caldana C."/>
            <person name="Canovas D."/>
            <person name="Cerqueira G.C."/>
            <person name="Chen F."/>
            <person name="Chen W."/>
            <person name="Choi C."/>
            <person name="Clum A."/>
            <person name="Dos Santos R.A."/>
            <person name="Damasio A.R."/>
            <person name="Diallinas G."/>
            <person name="Emri T."/>
            <person name="Fekete E."/>
            <person name="Flipphi M."/>
            <person name="Freyberg S."/>
            <person name="Gallo A."/>
            <person name="Gournas C."/>
            <person name="Habgood R."/>
            <person name="Hainaut M."/>
            <person name="Harispe M.L."/>
            <person name="Henrissat B."/>
            <person name="Hilden K.S."/>
            <person name="Hope R."/>
            <person name="Hossain A."/>
            <person name="Karabika E."/>
            <person name="Karaffa L."/>
            <person name="Karanyi Z."/>
            <person name="Krasevec N."/>
            <person name="Kuo A."/>
            <person name="Kusch H."/>
            <person name="LaButti K."/>
            <person name="Lagendijk E.L."/>
            <person name="Lapidus A."/>
            <person name="Levasseur A."/>
            <person name="Lindquist E."/>
            <person name="Lipzen A."/>
            <person name="Logrieco A.F."/>
            <person name="MacCabe A."/>
            <person name="Maekelae M.R."/>
            <person name="Malavazi I."/>
            <person name="Melin P."/>
            <person name="Meyer V."/>
            <person name="Mielnichuk N."/>
            <person name="Miskei M."/>
            <person name="Molnar A.P."/>
            <person name="Mule G."/>
            <person name="Ngan C.Y."/>
            <person name="Orejas M."/>
            <person name="Orosz E."/>
            <person name="Ouedraogo J.P."/>
            <person name="Overkamp K.M."/>
            <person name="Park H.-S."/>
            <person name="Perrone G."/>
            <person name="Piumi F."/>
            <person name="Punt P.J."/>
            <person name="Ram A.F."/>
            <person name="Ramon A."/>
            <person name="Rauscher S."/>
            <person name="Record E."/>
            <person name="Riano-Pachon D.M."/>
            <person name="Robert V."/>
            <person name="Roehrig J."/>
            <person name="Ruller R."/>
            <person name="Salamov A."/>
            <person name="Salih N.S."/>
            <person name="Samson R.A."/>
            <person name="Sandor E."/>
            <person name="Sanguinetti M."/>
            <person name="Schuetze T."/>
            <person name="Sepcic K."/>
            <person name="Shelest E."/>
            <person name="Sherlock G."/>
            <person name="Sophianopoulou V."/>
            <person name="Squina F.M."/>
            <person name="Sun H."/>
            <person name="Susca A."/>
            <person name="Todd R.B."/>
            <person name="Tsang A."/>
            <person name="Unkles S.E."/>
            <person name="van de Wiele N."/>
            <person name="van Rossen-Uffink D."/>
            <person name="Oliveira J.V."/>
            <person name="Vesth T.C."/>
            <person name="Visser J."/>
            <person name="Yu J.-H."/>
            <person name="Zhou M."/>
            <person name="Andersen M.R."/>
            <person name="Archer D.B."/>
            <person name="Baker S.E."/>
            <person name="Benoit I."/>
            <person name="Brakhage A.A."/>
            <person name="Braus G.H."/>
            <person name="Fischer R."/>
            <person name="Frisvad J.C."/>
            <person name="Goldman G.H."/>
            <person name="Houbraken J."/>
            <person name="Oakley B."/>
            <person name="Pocsi I."/>
            <person name="Scazzocchio C."/>
            <person name="Seiboth B."/>
            <person name="vanKuyk P.A."/>
            <person name="Wortman J."/>
            <person name="Dyer P.S."/>
            <person name="Grigoriev I.V."/>
        </authorList>
    </citation>
    <scope>NUCLEOTIDE SEQUENCE [LARGE SCALE GENOMIC DNA]</scope>
    <source>
        <strain evidence="3">DTO 134E9</strain>
    </source>
</reference>
<dbReference type="Pfam" id="PF12697">
    <property type="entry name" value="Abhydrolase_6"/>
    <property type="match status" value="1"/>
</dbReference>
<organism evidence="2 3">
    <name type="scientific">Aspergillus wentii DTO 134E9</name>
    <dbReference type="NCBI Taxonomy" id="1073089"/>
    <lineage>
        <taxon>Eukaryota</taxon>
        <taxon>Fungi</taxon>
        <taxon>Dikarya</taxon>
        <taxon>Ascomycota</taxon>
        <taxon>Pezizomycotina</taxon>
        <taxon>Eurotiomycetes</taxon>
        <taxon>Eurotiomycetidae</taxon>
        <taxon>Eurotiales</taxon>
        <taxon>Aspergillaceae</taxon>
        <taxon>Aspergillus</taxon>
        <taxon>Aspergillus subgen. Cremei</taxon>
    </lineage>
</organism>
<dbReference type="InterPro" id="IPR000073">
    <property type="entry name" value="AB_hydrolase_1"/>
</dbReference>
<protein>
    <recommendedName>
        <fullName evidence="1">AB hydrolase-1 domain-containing protein</fullName>
    </recommendedName>
</protein>
<sequence>MSEKPTIVLVPGAWSKPFFYEKLQSSLADRGFQSETHAHPSIGAEPPTKTLDDDVSALRGVIARLCDAGKRIVVVAHSYGGIVSSSAVEGLGKEERNSEGKIGGVIEIIYMVAFVVPKGQSLISASGGQLLPWIKTEGNYASCTIGPEGAFHDLLKADREKWNAALTHTSLPVFSGISSYEPWKTIPTTYVLGEEDQMLPLAIQEYMVQMLGTKHTYRLKSSHHPFLSMPDTVAEIIEESSVRQNRNV</sequence>
<gene>
    <name evidence="2" type="ORF">ASPWEDRAFT_62807</name>
</gene>
<accession>A0A1L9R5F7</accession>
<name>A0A1L9R5F7_ASPWE</name>
<dbReference type="InterPro" id="IPR029058">
    <property type="entry name" value="AB_hydrolase_fold"/>
</dbReference>
<feature type="domain" description="AB hydrolase-1" evidence="1">
    <location>
        <begin position="7"/>
        <end position="235"/>
    </location>
</feature>
<dbReference type="PANTHER" id="PTHR37017">
    <property type="entry name" value="AB HYDROLASE-1 DOMAIN-CONTAINING PROTEIN-RELATED"/>
    <property type="match status" value="1"/>
</dbReference>
<dbReference type="SUPFAM" id="SSF53474">
    <property type="entry name" value="alpha/beta-Hydrolases"/>
    <property type="match status" value="1"/>
</dbReference>
<dbReference type="GeneID" id="63754523"/>
<evidence type="ECO:0000259" key="1">
    <source>
        <dbReference type="Pfam" id="PF12697"/>
    </source>
</evidence>
<dbReference type="Proteomes" id="UP000184383">
    <property type="component" value="Unassembled WGS sequence"/>
</dbReference>
<dbReference type="InterPro" id="IPR052897">
    <property type="entry name" value="Sec-Metab_Biosynth_Hydrolase"/>
</dbReference>
<dbReference type="OrthoDB" id="1263307at2759"/>
<dbReference type="PANTHER" id="PTHR37017:SF11">
    <property type="entry name" value="ESTERASE_LIPASE_THIOESTERASE DOMAIN-CONTAINING PROTEIN"/>
    <property type="match status" value="1"/>
</dbReference>
<dbReference type="EMBL" id="KV878217">
    <property type="protein sequence ID" value="OJJ30142.1"/>
    <property type="molecule type" value="Genomic_DNA"/>
</dbReference>
<evidence type="ECO:0000313" key="2">
    <source>
        <dbReference type="EMBL" id="OJJ30142.1"/>
    </source>
</evidence>
<dbReference type="AlphaFoldDB" id="A0A1L9R5F7"/>
<keyword evidence="3" id="KW-1185">Reference proteome</keyword>
<proteinExistence type="predicted"/>
<dbReference type="Gene3D" id="3.40.50.1820">
    <property type="entry name" value="alpha/beta hydrolase"/>
    <property type="match status" value="1"/>
</dbReference>